<evidence type="ECO:0000313" key="4">
    <source>
        <dbReference type="Proteomes" id="UP001156237"/>
    </source>
</evidence>
<keyword evidence="2" id="KW-0546">Nucleotide metabolism</keyword>
<evidence type="ECO:0000256" key="2">
    <source>
        <dbReference type="ARBA" id="ARBA00023080"/>
    </source>
</evidence>
<gene>
    <name evidence="3" type="primary">dcd</name>
    <name evidence="3" type="ORF">FHOMOCKG_00094</name>
</gene>
<dbReference type="RefSeq" id="YP_010772281.1">
    <property type="nucleotide sequence ID" value="NC_074640.1"/>
</dbReference>
<dbReference type="GeneID" id="80401989"/>
<protein>
    <submittedName>
        <fullName evidence="3">dCTP deaminase, dUMP-forming</fullName>
        <ecNumber evidence="3">3.5.4.13</ecNumber>
    </submittedName>
</protein>
<dbReference type="GO" id="GO:0008829">
    <property type="term" value="F:dCTP deaminase activity"/>
    <property type="evidence" value="ECO:0007669"/>
    <property type="project" value="UniProtKB-EC"/>
</dbReference>
<dbReference type="KEGG" id="vg:80401989"/>
<dbReference type="CDD" id="cd07557">
    <property type="entry name" value="trimeric_dUTPase"/>
    <property type="match status" value="1"/>
</dbReference>
<reference evidence="3 4" key="1">
    <citation type="submission" date="2022-10" db="EMBL/GenBank/DDBJ databases">
        <title>Evolutionary Diversification of Methanotrophic Ca. Methanophagales (ANME-1) and Their Expansive Virome.</title>
        <authorList>
            <person name="Laso-Perez R."/>
            <person name="Wu F."/>
            <person name="Cremiere A."/>
            <person name="Speth D.R."/>
            <person name="Magyar J.S."/>
            <person name="Krupovic M."/>
            <person name="Orphan V.J."/>
        </authorList>
    </citation>
    <scope>NUCLEOTIDE SEQUENCE [LARGE SCALE GENOMIC DNA]</scope>
</reference>
<keyword evidence="1 3" id="KW-0378">Hydrolase</keyword>
<dbReference type="SUPFAM" id="SSF51283">
    <property type="entry name" value="dUTPase-like"/>
    <property type="match status" value="1"/>
</dbReference>
<dbReference type="InterPro" id="IPR033704">
    <property type="entry name" value="dUTPase_trimeric"/>
</dbReference>
<dbReference type="Proteomes" id="UP001156237">
    <property type="component" value="Segment"/>
</dbReference>
<dbReference type="Pfam" id="PF22769">
    <property type="entry name" value="DCD"/>
    <property type="match status" value="1"/>
</dbReference>
<dbReference type="InterPro" id="IPR036157">
    <property type="entry name" value="dUTPase-like_sf"/>
</dbReference>
<dbReference type="PANTHER" id="PTHR42680">
    <property type="entry name" value="DCTP DEAMINASE"/>
    <property type="match status" value="1"/>
</dbReference>
<evidence type="ECO:0000313" key="3">
    <source>
        <dbReference type="EMBL" id="WAE39622.1"/>
    </source>
</evidence>
<dbReference type="NCBIfam" id="TIGR02274">
    <property type="entry name" value="dCTP_deam"/>
    <property type="match status" value="1"/>
</dbReference>
<accession>A0A9E8VFH5</accession>
<dbReference type="GO" id="GO:0006229">
    <property type="term" value="P:dUTP biosynthetic process"/>
    <property type="evidence" value="ECO:0007669"/>
    <property type="project" value="InterPro"/>
</dbReference>
<proteinExistence type="predicted"/>
<name>A0A9E8VFH5_9CAUD</name>
<dbReference type="EMBL" id="OP880253">
    <property type="protein sequence ID" value="WAE39622.1"/>
    <property type="molecule type" value="Genomic_DNA"/>
</dbReference>
<dbReference type="PANTHER" id="PTHR42680:SF2">
    <property type="entry name" value="DCTP DEAMINASE"/>
    <property type="match status" value="1"/>
</dbReference>
<dbReference type="InterPro" id="IPR011962">
    <property type="entry name" value="dCTP_deaminase"/>
</dbReference>
<keyword evidence="4" id="KW-1185">Reference proteome</keyword>
<dbReference type="Gene3D" id="2.70.40.10">
    <property type="match status" value="1"/>
</dbReference>
<sequence>MLSDAEILKEIKKGNIVIEPFREEQLNPNSYDVRLGEYYAVEFPYSQFLDPFNKYLVEKHWEIKKAIDHIVVRPGETILAHTQEVIGGRNNIASKMNARSSLGRLGVSVCKCAGFGDVGFVNKWTMEITNHLPSTSVVLHVGMRVAQISFFRTGKVLKGYKGKYGQEEWKPEDMLPKMWKDYELHDDKYKGLVRR</sequence>
<evidence type="ECO:0000256" key="1">
    <source>
        <dbReference type="ARBA" id="ARBA00022801"/>
    </source>
</evidence>
<dbReference type="EC" id="3.5.4.13" evidence="3"/>
<organism evidence="3 4">
    <name type="scientific">Methanophagales virus GBV302</name>
    <dbReference type="NCBI Taxonomy" id="2999281"/>
    <lineage>
        <taxon>Viruses</taxon>
        <taxon>Duplodnaviria</taxon>
        <taxon>Heunggongvirae</taxon>
        <taxon>Uroviricota</taxon>
        <taxon>Caudoviricetes</taxon>
        <taxon>Nakonvirales</taxon>
        <taxon>Ekchuahviridae</taxon>
        <taxon>Kukulkanvirus</taxon>
        <taxon>Kukulkanvirus mexicoense</taxon>
    </lineage>
</organism>